<evidence type="ECO:0000256" key="1">
    <source>
        <dbReference type="ARBA" id="ARBA00004429"/>
    </source>
</evidence>
<evidence type="ECO:0000256" key="7">
    <source>
        <dbReference type="ARBA" id="ARBA00023136"/>
    </source>
</evidence>
<comment type="caution">
    <text evidence="9">The sequence shown here is derived from an EMBL/GenBank/DDBJ whole genome shotgun (WGS) entry which is preliminary data.</text>
</comment>
<dbReference type="InterPro" id="IPR023408">
    <property type="entry name" value="MscS_beta-dom_sf"/>
</dbReference>
<evidence type="ECO:0000259" key="8">
    <source>
        <dbReference type="Pfam" id="PF00924"/>
    </source>
</evidence>
<evidence type="ECO:0000256" key="4">
    <source>
        <dbReference type="ARBA" id="ARBA00022692"/>
    </source>
</evidence>
<dbReference type="SUPFAM" id="SSF50182">
    <property type="entry name" value="Sm-like ribonucleoproteins"/>
    <property type="match status" value="1"/>
</dbReference>
<gene>
    <name evidence="9" type="ORF">S01H4_52616</name>
</gene>
<feature type="non-terminal residue" evidence="9">
    <location>
        <position position="1"/>
    </location>
</feature>
<keyword evidence="6" id="KW-0346">Stress response</keyword>
<dbReference type="AlphaFoldDB" id="X1D1K0"/>
<comment type="subcellular location">
    <subcellularLocation>
        <location evidence="1">Cell inner membrane</location>
        <topology evidence="1">Multi-pass membrane protein</topology>
    </subcellularLocation>
</comment>
<dbReference type="PANTHER" id="PTHR30414">
    <property type="entry name" value="MINICONDUCTANCE MECHANOSENSITIVE CHANNEL YBDG"/>
    <property type="match status" value="1"/>
</dbReference>
<feature type="domain" description="Mechanosensitive ion channel MscS" evidence="8">
    <location>
        <begin position="1"/>
        <end position="60"/>
    </location>
</feature>
<protein>
    <recommendedName>
        <fullName evidence="8">Mechanosensitive ion channel MscS domain-containing protein</fullName>
    </recommendedName>
</protein>
<keyword evidence="7" id="KW-0472">Membrane</keyword>
<dbReference type="Gene3D" id="2.30.30.60">
    <property type="match status" value="1"/>
</dbReference>
<dbReference type="GO" id="GO:0071470">
    <property type="term" value="P:cellular response to osmotic stress"/>
    <property type="evidence" value="ECO:0007669"/>
    <property type="project" value="InterPro"/>
</dbReference>
<dbReference type="GO" id="GO:0005886">
    <property type="term" value="C:plasma membrane"/>
    <property type="evidence" value="ECO:0007669"/>
    <property type="project" value="UniProtKB-SubCell"/>
</dbReference>
<dbReference type="Pfam" id="PF00924">
    <property type="entry name" value="MS_channel_2nd"/>
    <property type="match status" value="1"/>
</dbReference>
<dbReference type="InterPro" id="IPR030192">
    <property type="entry name" value="YbdG"/>
</dbReference>
<organism evidence="9">
    <name type="scientific">marine sediment metagenome</name>
    <dbReference type="NCBI Taxonomy" id="412755"/>
    <lineage>
        <taxon>unclassified sequences</taxon>
        <taxon>metagenomes</taxon>
        <taxon>ecological metagenomes</taxon>
    </lineage>
</organism>
<name>X1D1K0_9ZZZZ</name>
<evidence type="ECO:0000313" key="9">
    <source>
        <dbReference type="EMBL" id="GAH14007.1"/>
    </source>
</evidence>
<dbReference type="GO" id="GO:0008381">
    <property type="term" value="F:mechanosensitive monoatomic ion channel activity"/>
    <property type="evidence" value="ECO:0007669"/>
    <property type="project" value="InterPro"/>
</dbReference>
<keyword evidence="5" id="KW-1133">Transmembrane helix</keyword>
<evidence type="ECO:0000256" key="5">
    <source>
        <dbReference type="ARBA" id="ARBA00022989"/>
    </source>
</evidence>
<keyword evidence="2" id="KW-1003">Cell membrane</keyword>
<evidence type="ECO:0000256" key="6">
    <source>
        <dbReference type="ARBA" id="ARBA00023016"/>
    </source>
</evidence>
<reference evidence="9" key="1">
    <citation type="journal article" date="2014" name="Front. Microbiol.">
        <title>High frequency of phylogenetically diverse reductive dehalogenase-homologous genes in deep subseafloor sedimentary metagenomes.</title>
        <authorList>
            <person name="Kawai M."/>
            <person name="Futagami T."/>
            <person name="Toyoda A."/>
            <person name="Takaki Y."/>
            <person name="Nishi S."/>
            <person name="Hori S."/>
            <person name="Arai W."/>
            <person name="Tsubouchi T."/>
            <person name="Morono Y."/>
            <person name="Uchiyama I."/>
            <person name="Ito T."/>
            <person name="Fujiyama A."/>
            <person name="Inagaki F."/>
            <person name="Takami H."/>
        </authorList>
    </citation>
    <scope>NUCLEOTIDE SEQUENCE</scope>
    <source>
        <strain evidence="9">Expedition CK06-06</strain>
    </source>
</reference>
<sequence>IQLAANRMVSVGDWIEMPKYGADGDVLEVALTTVKVQNWDKTITTIPTYALISESFKNWRGMAESGGRRIKRSLNIDISSIRFCDEDMLERYEKIQYISEYIEQRIMSRPH</sequence>
<dbReference type="InterPro" id="IPR006685">
    <property type="entry name" value="MscS_channel_2nd"/>
</dbReference>
<keyword evidence="3" id="KW-0997">Cell inner membrane</keyword>
<dbReference type="PANTHER" id="PTHR30414:SF0">
    <property type="entry name" value="MINICONDUCTANCE MECHANOSENSITIVE CHANNEL YBDG"/>
    <property type="match status" value="1"/>
</dbReference>
<dbReference type="EMBL" id="BART01030086">
    <property type="protein sequence ID" value="GAH14007.1"/>
    <property type="molecule type" value="Genomic_DNA"/>
</dbReference>
<evidence type="ECO:0000256" key="2">
    <source>
        <dbReference type="ARBA" id="ARBA00022475"/>
    </source>
</evidence>
<keyword evidence="4" id="KW-0812">Transmembrane</keyword>
<dbReference type="InterPro" id="IPR010920">
    <property type="entry name" value="LSM_dom_sf"/>
</dbReference>
<proteinExistence type="predicted"/>
<dbReference type="FunFam" id="2.30.30.60:FF:000002">
    <property type="entry name" value="Mechanosensitive ion channel family protein"/>
    <property type="match status" value="1"/>
</dbReference>
<evidence type="ECO:0000256" key="3">
    <source>
        <dbReference type="ARBA" id="ARBA00022519"/>
    </source>
</evidence>
<accession>X1D1K0</accession>